<dbReference type="Proteomes" id="UP000613768">
    <property type="component" value="Unassembled WGS sequence"/>
</dbReference>
<dbReference type="Pfam" id="PF13569">
    <property type="entry name" value="DUF4132"/>
    <property type="match status" value="1"/>
</dbReference>
<keyword evidence="5" id="KW-1185">Reference proteome</keyword>
<protein>
    <submittedName>
        <fullName evidence="4">DUF4132 domain-containing protein</fullName>
    </submittedName>
</protein>
<sequence length="975" mass="109347">MNHVAEQWQPSAEQLSRLRRYEAWLMQLVEGVKTRDQLEKLASSAYRGDESFLQLIAEAPLADDFERCVADFYCFPAQVDRIGNRRYYLSHTDVRNRIWYAGEFTRHLLSHLAGDYARNLLLDRLRFMVWHPNSADDLREPACFVQYRELAAKQPEYERKYVLSSLDDALKLEQFPFLSPTPPELVVQCLELARSADEAEPVLALIEGREGPKLKLDLSFPTGVRAKVGQSMSSASFLLLGLEFGRILHQMGRLGVLEETRISNLLQHMHRDHPDLLYLLLSDELDQDLQPFRPIALNWLFDLANSQGRARLTAMARDSGSSAIVLSGSRFLLAAASLLQSKPLVMNKLDYGSAEWNSAQCIRLLANVRELDPGESHSELVQALRRFEPSVLRQLIGCTDSQFGPILAALSMAEACELWELIVAAEAQEAEVEFDAVRANQLLRDLGDKVDEVLALVAETQRFPITLKRIKAMRSGPDKKFDSMLKRLSQEHIRLYGLFPLKDDADLIQRYQYLRAAPKEASNKFGYERAGNVREAARVGLINLASTAGYADLAALEWAVEAKQADLRSELVTELAHEGYRLRMEIDQHKPKWVIEKNGALLKALPPALKKDPALEPILSTFGVLKDQAGRYRAALENLMVEGTQLDQGYLENLRRSPVALSMLLKLFLVDAAGRSGRLDAAEQGLLNCVGEPFKPTGPLRIAHVVDLLAEGSLADWQRWLVDQGWQQPFKQLFREAYVPTPVELEAMKESCRFAGRRVKSRVAAAILSARRWKMTCDPVTARKALGAGVTAHLELPEVNHFLAESETTVLDRIWFSRGREQQAVVLTELSPLAFSELMRDIDLIITAAAADSDLPSKETIDARCQLLQALLPTLRLPNVELKPPFALIRGKLANYRLHLGTAVIHLMPAGYLCVVPAPDSKRSRLQLPFVDDDARTQEVLSKLLLLAADHKIKDPSIVAQIVRGAAEESPEPAQ</sequence>
<comment type="caution">
    <text evidence="4">The sequence shown here is derived from an EMBL/GenBank/DDBJ whole genome shotgun (WGS) entry which is preliminary data.</text>
</comment>
<gene>
    <name evidence="4" type="ORF">IFO71_15675</name>
</gene>
<accession>A0AAW3ZRK6</accession>
<dbReference type="RefSeq" id="WP_192030604.1">
    <property type="nucleotide sequence ID" value="NZ_JACYTR010000043.1"/>
</dbReference>
<feature type="domain" description="DUF5724" evidence="2">
    <location>
        <begin position="490"/>
        <end position="559"/>
    </location>
</feature>
<evidence type="ECO:0000259" key="2">
    <source>
        <dbReference type="Pfam" id="PF18991"/>
    </source>
</evidence>
<feature type="domain" description="DUF4132" evidence="1">
    <location>
        <begin position="599"/>
        <end position="773"/>
    </location>
</feature>
<feature type="domain" description="DUF7737" evidence="3">
    <location>
        <begin position="862"/>
        <end position="962"/>
    </location>
</feature>
<reference evidence="4 5" key="1">
    <citation type="submission" date="2020-09" db="EMBL/GenBank/DDBJ databases">
        <title>Pseudoxanthomonas sp. CAU 1598 isolated from sand of Yaerae Beach.</title>
        <authorList>
            <person name="Kim W."/>
        </authorList>
    </citation>
    <scope>NUCLEOTIDE SEQUENCE [LARGE SCALE GENOMIC DNA]</scope>
    <source>
        <strain evidence="4 5">CAU 1598</strain>
    </source>
</reference>
<organism evidence="4 5">
    <name type="scientific">Pseudomarimonas arenosa</name>
    <dbReference type="NCBI Taxonomy" id="2774145"/>
    <lineage>
        <taxon>Bacteria</taxon>
        <taxon>Pseudomonadati</taxon>
        <taxon>Pseudomonadota</taxon>
        <taxon>Gammaproteobacteria</taxon>
        <taxon>Lysobacterales</taxon>
        <taxon>Lysobacteraceae</taxon>
        <taxon>Pseudomarimonas</taxon>
    </lineage>
</organism>
<dbReference type="Pfam" id="PF18991">
    <property type="entry name" value="DUF5724"/>
    <property type="match status" value="1"/>
</dbReference>
<dbReference type="InterPro" id="IPR056639">
    <property type="entry name" value="DUF7737"/>
</dbReference>
<proteinExistence type="predicted"/>
<dbReference type="Pfam" id="PF24879">
    <property type="entry name" value="DUF7737"/>
    <property type="match status" value="1"/>
</dbReference>
<evidence type="ECO:0000259" key="1">
    <source>
        <dbReference type="Pfam" id="PF13569"/>
    </source>
</evidence>
<evidence type="ECO:0000259" key="3">
    <source>
        <dbReference type="Pfam" id="PF24879"/>
    </source>
</evidence>
<dbReference type="EMBL" id="JACYTR010000043">
    <property type="protein sequence ID" value="MBD8527182.1"/>
    <property type="molecule type" value="Genomic_DNA"/>
</dbReference>
<dbReference type="InterPro" id="IPR043782">
    <property type="entry name" value="DUF5724"/>
</dbReference>
<dbReference type="InterPro" id="IPR025406">
    <property type="entry name" value="DUF4132"/>
</dbReference>
<dbReference type="AlphaFoldDB" id="A0AAW3ZRK6"/>
<name>A0AAW3ZRK6_9GAMM</name>
<evidence type="ECO:0000313" key="5">
    <source>
        <dbReference type="Proteomes" id="UP000613768"/>
    </source>
</evidence>
<evidence type="ECO:0000313" key="4">
    <source>
        <dbReference type="EMBL" id="MBD8527182.1"/>
    </source>
</evidence>